<reference evidence="2" key="1">
    <citation type="submission" date="2016-06" db="EMBL/GenBank/DDBJ databases">
        <authorList>
            <person name="Varghese N."/>
            <person name="Submissions Spin"/>
        </authorList>
    </citation>
    <scope>NUCLEOTIDE SEQUENCE [LARGE SCALE GENOMIC DNA]</scope>
    <source>
        <strain evidence="2">DSM 43168</strain>
    </source>
</reference>
<name>A0A1C4YEM0_9ACTN</name>
<proteinExistence type="predicted"/>
<keyword evidence="2" id="KW-1185">Reference proteome</keyword>
<accession>A0A1C4YEM0</accession>
<dbReference type="Proteomes" id="UP000183585">
    <property type="component" value="Unassembled WGS sequence"/>
</dbReference>
<evidence type="ECO:0000313" key="1">
    <source>
        <dbReference type="EMBL" id="SCF19120.1"/>
    </source>
</evidence>
<dbReference type="RefSeq" id="WP_074475031.1">
    <property type="nucleotide sequence ID" value="NZ_FMCT01000006.1"/>
</dbReference>
<evidence type="ECO:0000313" key="2">
    <source>
        <dbReference type="Proteomes" id="UP000183585"/>
    </source>
</evidence>
<dbReference type="EMBL" id="FMCT01000006">
    <property type="protein sequence ID" value="SCF19120.1"/>
    <property type="molecule type" value="Genomic_DNA"/>
</dbReference>
<organism evidence="1 2">
    <name type="scientific">Micromonospora carbonacea</name>
    <dbReference type="NCBI Taxonomy" id="47853"/>
    <lineage>
        <taxon>Bacteria</taxon>
        <taxon>Bacillati</taxon>
        <taxon>Actinomycetota</taxon>
        <taxon>Actinomycetes</taxon>
        <taxon>Micromonosporales</taxon>
        <taxon>Micromonosporaceae</taxon>
        <taxon>Micromonospora</taxon>
    </lineage>
</organism>
<dbReference type="AlphaFoldDB" id="A0A1C4YEM0"/>
<protein>
    <submittedName>
        <fullName evidence="1">Uncharacterized protein</fullName>
    </submittedName>
</protein>
<gene>
    <name evidence="1" type="ORF">GA0070563_10664</name>
</gene>
<sequence length="130" mass="14631">MPAVDYEPPRGSTAVFSGRWLRYEPVPGFHRYYEGYRGTVIGWWNGTCEFTLDREAVTALVQTFAAMANYVGGDWRTVDFDGHVLTIARPVSLGGGVHLARPVEGRYRIGWGLPWRPVDPGRCDRIFGQP</sequence>